<dbReference type="InterPro" id="IPR030679">
    <property type="entry name" value="ABC_ATPase_HisP-typ"/>
</dbReference>
<evidence type="ECO:0000256" key="9">
    <source>
        <dbReference type="ARBA" id="ARBA00023136"/>
    </source>
</evidence>
<accession>A0A089YUT1</accession>
<proteinExistence type="inferred from homology"/>
<dbReference type="InterPro" id="IPR050086">
    <property type="entry name" value="MetN_ABC_transporter-like"/>
</dbReference>
<protein>
    <submittedName>
        <fullName evidence="11">Glutamate ABC transporter ATP-binding protein</fullName>
    </submittedName>
</protein>
<dbReference type="GO" id="GO:0016887">
    <property type="term" value="F:ATP hydrolysis activity"/>
    <property type="evidence" value="ECO:0007669"/>
    <property type="project" value="InterPro"/>
</dbReference>
<gene>
    <name evidence="11" type="ORF">LT40_19000</name>
</gene>
<dbReference type="GO" id="GO:0005886">
    <property type="term" value="C:plasma membrane"/>
    <property type="evidence" value="ECO:0007669"/>
    <property type="project" value="UniProtKB-SubCell"/>
</dbReference>
<dbReference type="Gene3D" id="3.40.50.300">
    <property type="entry name" value="P-loop containing nucleotide triphosphate hydrolases"/>
    <property type="match status" value="1"/>
</dbReference>
<evidence type="ECO:0000256" key="3">
    <source>
        <dbReference type="ARBA" id="ARBA00022448"/>
    </source>
</evidence>
<dbReference type="FunFam" id="3.40.50.300:FF:000020">
    <property type="entry name" value="Amino acid ABC transporter ATP-binding component"/>
    <property type="match status" value="1"/>
</dbReference>
<evidence type="ECO:0000256" key="5">
    <source>
        <dbReference type="ARBA" id="ARBA00022519"/>
    </source>
</evidence>
<keyword evidence="6" id="KW-0547">Nucleotide-binding</keyword>
<dbReference type="AlphaFoldDB" id="A0A089YUT1"/>
<dbReference type="PROSITE" id="PS00211">
    <property type="entry name" value="ABC_TRANSPORTER_1"/>
    <property type="match status" value="1"/>
</dbReference>
<dbReference type="CDD" id="cd03262">
    <property type="entry name" value="ABC_HisP_GlnQ"/>
    <property type="match status" value="1"/>
</dbReference>
<dbReference type="Proteomes" id="UP000029499">
    <property type="component" value="Chromosome"/>
</dbReference>
<evidence type="ECO:0000256" key="1">
    <source>
        <dbReference type="ARBA" id="ARBA00004417"/>
    </source>
</evidence>
<keyword evidence="4" id="KW-1003">Cell membrane</keyword>
<keyword evidence="12" id="KW-1185">Reference proteome</keyword>
<keyword evidence="7 11" id="KW-0067">ATP-binding</keyword>
<dbReference type="InterPro" id="IPR027417">
    <property type="entry name" value="P-loop_NTPase"/>
</dbReference>
<comment type="subcellular location">
    <subcellularLocation>
        <location evidence="1">Cell inner membrane</location>
        <topology evidence="1">Peripheral membrane protein</topology>
    </subcellularLocation>
</comment>
<dbReference type="GO" id="GO:0015424">
    <property type="term" value="F:ABC-type amino acid transporter activity"/>
    <property type="evidence" value="ECO:0007669"/>
    <property type="project" value="InterPro"/>
</dbReference>
<comment type="similarity">
    <text evidence="2">Belongs to the ABC transporter superfamily.</text>
</comment>
<keyword evidence="8" id="KW-0029">Amino-acid transport</keyword>
<reference evidence="11 12" key="1">
    <citation type="journal article" date="2015" name="J. Biotechnol.">
        <title>Complete genome sequence of Pseudomonas rhizosphaerae IH5T (=DSM 16299T), a phosphate-solubilizing rhizobacterium for bacterial biofertilizer.</title>
        <authorList>
            <person name="Kwak Y."/>
            <person name="Jung B.K."/>
            <person name="Shin J.H."/>
        </authorList>
    </citation>
    <scope>NUCLEOTIDE SEQUENCE [LARGE SCALE GENOMIC DNA]</scope>
    <source>
        <strain evidence="11">DSM 16299</strain>
    </source>
</reference>
<dbReference type="PANTHER" id="PTHR43166:SF35">
    <property type="entry name" value="L-CYSTINE IMPORT ATP-BINDING PROTEIN TCYN"/>
    <property type="match status" value="1"/>
</dbReference>
<dbReference type="SMART" id="SM00382">
    <property type="entry name" value="AAA"/>
    <property type="match status" value="1"/>
</dbReference>
<evidence type="ECO:0000313" key="11">
    <source>
        <dbReference type="EMBL" id="AIS19359.1"/>
    </source>
</evidence>
<feature type="domain" description="ABC transporter" evidence="10">
    <location>
        <begin position="4"/>
        <end position="246"/>
    </location>
</feature>
<dbReference type="InterPro" id="IPR003439">
    <property type="entry name" value="ABC_transporter-like_ATP-bd"/>
</dbReference>
<keyword evidence="3" id="KW-0813">Transport</keyword>
<dbReference type="GO" id="GO:0005524">
    <property type="term" value="F:ATP binding"/>
    <property type="evidence" value="ECO:0007669"/>
    <property type="project" value="UniProtKB-KW"/>
</dbReference>
<evidence type="ECO:0000313" key="12">
    <source>
        <dbReference type="Proteomes" id="UP000029499"/>
    </source>
</evidence>
<keyword evidence="9" id="KW-0472">Membrane</keyword>
<dbReference type="STRING" id="216142.LT40_19000"/>
<dbReference type="PANTHER" id="PTHR43166">
    <property type="entry name" value="AMINO ACID IMPORT ATP-BINDING PROTEIN"/>
    <property type="match status" value="1"/>
</dbReference>
<dbReference type="eggNOG" id="COG1126">
    <property type="taxonomic scope" value="Bacteria"/>
</dbReference>
<dbReference type="InterPro" id="IPR003593">
    <property type="entry name" value="AAA+_ATPase"/>
</dbReference>
<evidence type="ECO:0000256" key="7">
    <source>
        <dbReference type="ARBA" id="ARBA00022840"/>
    </source>
</evidence>
<dbReference type="SUPFAM" id="SSF52540">
    <property type="entry name" value="P-loop containing nucleoside triphosphate hydrolases"/>
    <property type="match status" value="1"/>
</dbReference>
<evidence type="ECO:0000259" key="10">
    <source>
        <dbReference type="PROSITE" id="PS50893"/>
    </source>
</evidence>
<dbReference type="EMBL" id="CP009533">
    <property type="protein sequence ID" value="AIS19359.1"/>
    <property type="molecule type" value="Genomic_DNA"/>
</dbReference>
<organism evidence="11 12">
    <name type="scientific">Pseudomonas rhizosphaerae</name>
    <dbReference type="NCBI Taxonomy" id="216142"/>
    <lineage>
        <taxon>Bacteria</taxon>
        <taxon>Pseudomonadati</taxon>
        <taxon>Pseudomonadota</taxon>
        <taxon>Gammaproteobacteria</taxon>
        <taxon>Pseudomonadales</taxon>
        <taxon>Pseudomonadaceae</taxon>
        <taxon>Pseudomonas</taxon>
    </lineage>
</organism>
<dbReference type="Pfam" id="PF00005">
    <property type="entry name" value="ABC_tran"/>
    <property type="match status" value="1"/>
</dbReference>
<dbReference type="PROSITE" id="PS50893">
    <property type="entry name" value="ABC_TRANSPORTER_2"/>
    <property type="match status" value="1"/>
</dbReference>
<keyword evidence="5" id="KW-0997">Cell inner membrane</keyword>
<dbReference type="PIRSF" id="PIRSF039085">
    <property type="entry name" value="ABC_ATPase_HisP"/>
    <property type="match status" value="1"/>
</dbReference>
<evidence type="ECO:0000256" key="2">
    <source>
        <dbReference type="ARBA" id="ARBA00005417"/>
    </source>
</evidence>
<dbReference type="HOGENOM" id="CLU_000604_1_22_6"/>
<evidence type="ECO:0000256" key="8">
    <source>
        <dbReference type="ARBA" id="ARBA00022970"/>
    </source>
</evidence>
<dbReference type="KEGG" id="prh:LT40_19000"/>
<evidence type="ECO:0000256" key="6">
    <source>
        <dbReference type="ARBA" id="ARBA00022741"/>
    </source>
</evidence>
<sequence>MPAVNIRKLSKSFDGVEVLRDIDLVVNKGEVVSVLGSSGSGKSTMLRCINWLEEPDRGSIHIAGQRIGINEQTRRKMTSKELATLRARTGMVFQGFNLWPHLNVIQNVMESPIYVKRMPKDQARAIAVELLEKVGLADKHEAYPFTLSGGQKQRVAIARALAMSPEVILFDEPTSALDPERVGEVLQVMKNLSSEGYTMIVVTHEMEFARAVSDQVVFLDKGRIIEKAPPAKFFSNPDTERVRRFLEITA</sequence>
<evidence type="ECO:0000256" key="4">
    <source>
        <dbReference type="ARBA" id="ARBA00022475"/>
    </source>
</evidence>
<dbReference type="InterPro" id="IPR017871">
    <property type="entry name" value="ABC_transporter-like_CS"/>
</dbReference>
<name>A0A089YUT1_9PSED</name>